<dbReference type="EMBL" id="AXCN02000936">
    <property type="status" value="NOT_ANNOTATED_CDS"/>
    <property type="molecule type" value="Genomic_DNA"/>
</dbReference>
<keyword evidence="2" id="KW-0732">Signal</keyword>
<dbReference type="PANTHER" id="PTHR14611">
    <property type="entry name" value="TECTONIC FAMILY MEMBER"/>
    <property type="match status" value="1"/>
</dbReference>
<evidence type="ECO:0000259" key="3">
    <source>
        <dbReference type="Pfam" id="PF25752"/>
    </source>
</evidence>
<dbReference type="InterPro" id="IPR057724">
    <property type="entry name" value="TCTN1-3_N"/>
</dbReference>
<protein>
    <recommendedName>
        <fullName evidence="3">Tectonic-1-3 N-terminal domain-containing protein</fullName>
    </recommendedName>
</protein>
<accession>A0A182QNF0</accession>
<dbReference type="STRING" id="69004.A0A182QNF0"/>
<dbReference type="GO" id="GO:0060271">
    <property type="term" value="P:cilium assembly"/>
    <property type="evidence" value="ECO:0007669"/>
    <property type="project" value="TreeGrafter"/>
</dbReference>
<feature type="compositionally biased region" description="Low complexity" evidence="1">
    <location>
        <begin position="72"/>
        <end position="118"/>
    </location>
</feature>
<evidence type="ECO:0000256" key="2">
    <source>
        <dbReference type="SAM" id="SignalP"/>
    </source>
</evidence>
<evidence type="ECO:0000313" key="5">
    <source>
        <dbReference type="Proteomes" id="UP000075886"/>
    </source>
</evidence>
<organism evidence="4 5">
    <name type="scientific">Anopheles farauti</name>
    <dbReference type="NCBI Taxonomy" id="69004"/>
    <lineage>
        <taxon>Eukaryota</taxon>
        <taxon>Metazoa</taxon>
        <taxon>Ecdysozoa</taxon>
        <taxon>Arthropoda</taxon>
        <taxon>Hexapoda</taxon>
        <taxon>Insecta</taxon>
        <taxon>Pterygota</taxon>
        <taxon>Neoptera</taxon>
        <taxon>Endopterygota</taxon>
        <taxon>Diptera</taxon>
        <taxon>Nematocera</taxon>
        <taxon>Culicoidea</taxon>
        <taxon>Culicidae</taxon>
        <taxon>Anophelinae</taxon>
        <taxon>Anopheles</taxon>
    </lineage>
</organism>
<dbReference type="PANTHER" id="PTHR14611:SF2">
    <property type="entry name" value="TECTONIC"/>
    <property type="match status" value="1"/>
</dbReference>
<reference evidence="5" key="1">
    <citation type="submission" date="2014-01" db="EMBL/GenBank/DDBJ databases">
        <title>The Genome Sequence of Anopheles farauti FAR1 (V2).</title>
        <authorList>
            <consortium name="The Broad Institute Genomics Platform"/>
            <person name="Neafsey D.E."/>
            <person name="Besansky N."/>
            <person name="Howell P."/>
            <person name="Walton C."/>
            <person name="Young S.K."/>
            <person name="Zeng Q."/>
            <person name="Gargeya S."/>
            <person name="Fitzgerald M."/>
            <person name="Haas B."/>
            <person name="Abouelleil A."/>
            <person name="Allen A.W."/>
            <person name="Alvarado L."/>
            <person name="Arachchi H.M."/>
            <person name="Berlin A.M."/>
            <person name="Chapman S.B."/>
            <person name="Gainer-Dewar J."/>
            <person name="Goldberg J."/>
            <person name="Griggs A."/>
            <person name="Gujja S."/>
            <person name="Hansen M."/>
            <person name="Howarth C."/>
            <person name="Imamovic A."/>
            <person name="Ireland A."/>
            <person name="Larimer J."/>
            <person name="McCowan C."/>
            <person name="Murphy C."/>
            <person name="Pearson M."/>
            <person name="Poon T.W."/>
            <person name="Priest M."/>
            <person name="Roberts A."/>
            <person name="Saif S."/>
            <person name="Shea T."/>
            <person name="Sisk P."/>
            <person name="Sykes S."/>
            <person name="Wortman J."/>
            <person name="Nusbaum C."/>
            <person name="Birren B."/>
        </authorList>
    </citation>
    <scope>NUCLEOTIDE SEQUENCE [LARGE SCALE GENOMIC DNA]</scope>
    <source>
        <strain evidence="5">FAR1</strain>
    </source>
</reference>
<dbReference type="GO" id="GO:0035869">
    <property type="term" value="C:ciliary transition zone"/>
    <property type="evidence" value="ECO:0007669"/>
    <property type="project" value="TreeGrafter"/>
</dbReference>
<dbReference type="EnsemblMetazoa" id="AFAF013686-RA">
    <property type="protein sequence ID" value="AFAF013686-PA"/>
    <property type="gene ID" value="AFAF013686"/>
</dbReference>
<dbReference type="AlphaFoldDB" id="A0A182QNF0"/>
<feature type="region of interest" description="Disordered" evidence="1">
    <location>
        <begin position="56"/>
        <end position="132"/>
    </location>
</feature>
<evidence type="ECO:0000256" key="1">
    <source>
        <dbReference type="SAM" id="MobiDB-lite"/>
    </source>
</evidence>
<dbReference type="VEuPathDB" id="VectorBase:AFAF013686"/>
<name>A0A182QNF0_9DIPT</name>
<sequence length="729" mass="81995">MLNMASSCVSCKRMALYGWLLLVLTLIAVTGIEAGEHNIQRFVKIDVAKINVKNTTDASGNVSSTTPISDPGTESSTTTSSTTEGTTSSITSTTSTKVTEKITSTTLESTTVGSTTTTVPSRGESTEPPFPPLAVGRSAKMVPTGYYCRCDLTINICDINCCCDIDCNPAILRTFDCDQESLHKEEYDHNAGLQSCRVQGGLFCLIEPIYEEGDDSYYNPSRLAHVTRNRWKEVFPLAAGSTSSEEIRFDHYRVDDVVYVYNDTSELVQPYTLPYSLIDGACEIEQPVRYLRDRVNLCRRTVDELSDFNRRLLRHHDTVRFFRTPNKSTVMEHYCVEQGDCLNSTVSICTRSSPGEWNCTQSLNVTDSTTSSDDMLEDDPGTICRELQLVFVHNYTNLHRVQLTLRCHALFTERSTEDEMWEELIWQRISIKFIVATPQSKHDITLAISGNIGYLTQKPLVISHLELPPNGTSTSTGETPSDMPSNPMLAYFTNGTRLPDTSFRLRIPISRRNRCVLTEENHATIDFGVDSFHRCNYVPVDLANQTIGNSQNYTRFCQELQAGLYSQLLHGVRTRAIDPAGVEGYDKLNLYISKYANPINRTSDWVRVRSTNVILDAQPGSEQTTNSDANPNSYVTCSNMLINVEYRFYYARVRVRDVRHQAIMHDGEIVFGPRVNLRFRLDEEIRVPVFIQVQFFDLTSSESIVVVAGLYRLTFLTGFSLIFARLVGA</sequence>
<feature type="chain" id="PRO_5045507635" description="Tectonic-1-3 N-terminal domain-containing protein" evidence="2">
    <location>
        <begin position="35"/>
        <end position="729"/>
    </location>
</feature>
<evidence type="ECO:0000313" key="4">
    <source>
        <dbReference type="EnsemblMetazoa" id="AFAF013686-PA"/>
    </source>
</evidence>
<dbReference type="Proteomes" id="UP000075886">
    <property type="component" value="Unassembled WGS sequence"/>
</dbReference>
<reference evidence="4" key="2">
    <citation type="submission" date="2020-05" db="UniProtKB">
        <authorList>
            <consortium name="EnsemblMetazoa"/>
        </authorList>
    </citation>
    <scope>IDENTIFICATION</scope>
    <source>
        <strain evidence="4">FAR1</strain>
    </source>
</reference>
<keyword evidence="5" id="KW-1185">Reference proteome</keyword>
<dbReference type="Pfam" id="PF25752">
    <property type="entry name" value="DUF1619_N"/>
    <property type="match status" value="1"/>
</dbReference>
<feature type="domain" description="Tectonic-1-3 N-terminal" evidence="3">
    <location>
        <begin position="141"/>
        <end position="184"/>
    </location>
</feature>
<feature type="signal peptide" evidence="2">
    <location>
        <begin position="1"/>
        <end position="34"/>
    </location>
</feature>
<feature type="compositionally biased region" description="Polar residues" evidence="1">
    <location>
        <begin position="56"/>
        <end position="68"/>
    </location>
</feature>
<proteinExistence type="predicted"/>
<dbReference type="InterPro" id="IPR040354">
    <property type="entry name" value="TCTN1-3"/>
</dbReference>